<organism evidence="1 2">
    <name type="scientific">Hygrophoropsis aurantiaca</name>
    <dbReference type="NCBI Taxonomy" id="72124"/>
    <lineage>
        <taxon>Eukaryota</taxon>
        <taxon>Fungi</taxon>
        <taxon>Dikarya</taxon>
        <taxon>Basidiomycota</taxon>
        <taxon>Agaricomycotina</taxon>
        <taxon>Agaricomycetes</taxon>
        <taxon>Agaricomycetidae</taxon>
        <taxon>Boletales</taxon>
        <taxon>Coniophorineae</taxon>
        <taxon>Hygrophoropsidaceae</taxon>
        <taxon>Hygrophoropsis</taxon>
    </lineage>
</organism>
<dbReference type="EMBL" id="MU268219">
    <property type="protein sequence ID" value="KAH7905313.1"/>
    <property type="molecule type" value="Genomic_DNA"/>
</dbReference>
<reference evidence="1" key="1">
    <citation type="journal article" date="2021" name="New Phytol.">
        <title>Evolutionary innovations through gain and loss of genes in the ectomycorrhizal Boletales.</title>
        <authorList>
            <person name="Wu G."/>
            <person name="Miyauchi S."/>
            <person name="Morin E."/>
            <person name="Kuo A."/>
            <person name="Drula E."/>
            <person name="Varga T."/>
            <person name="Kohler A."/>
            <person name="Feng B."/>
            <person name="Cao Y."/>
            <person name="Lipzen A."/>
            <person name="Daum C."/>
            <person name="Hundley H."/>
            <person name="Pangilinan J."/>
            <person name="Johnson J."/>
            <person name="Barry K."/>
            <person name="LaButti K."/>
            <person name="Ng V."/>
            <person name="Ahrendt S."/>
            <person name="Min B."/>
            <person name="Choi I.G."/>
            <person name="Park H."/>
            <person name="Plett J.M."/>
            <person name="Magnuson J."/>
            <person name="Spatafora J.W."/>
            <person name="Nagy L.G."/>
            <person name="Henrissat B."/>
            <person name="Grigoriev I.V."/>
            <person name="Yang Z.L."/>
            <person name="Xu J."/>
            <person name="Martin F.M."/>
        </authorList>
    </citation>
    <scope>NUCLEOTIDE SEQUENCE</scope>
    <source>
        <strain evidence="1">ATCC 28755</strain>
    </source>
</reference>
<keyword evidence="2" id="KW-1185">Reference proteome</keyword>
<name>A0ACB7ZX61_9AGAM</name>
<comment type="caution">
    <text evidence="1">The sequence shown here is derived from an EMBL/GenBank/DDBJ whole genome shotgun (WGS) entry which is preliminary data.</text>
</comment>
<dbReference type="Proteomes" id="UP000790377">
    <property type="component" value="Unassembled WGS sequence"/>
</dbReference>
<protein>
    <submittedName>
        <fullName evidence="1">Uncharacterized protein</fullName>
    </submittedName>
</protein>
<sequence>MVVGVLDKHVLLAGCLTAVLSMYRMRRLVTSLGTVSKEASNIWNTTQRARGNQAGHGLTTCAEVVGRASCEFMLNGVVFRVHRRPESQSWRSWRGTSAIVRFEECTWRVFGAGQVAPE</sequence>
<accession>A0ACB7ZX61</accession>
<proteinExistence type="predicted"/>
<gene>
    <name evidence="1" type="ORF">BJ138DRAFT_1165022</name>
</gene>
<evidence type="ECO:0000313" key="2">
    <source>
        <dbReference type="Proteomes" id="UP000790377"/>
    </source>
</evidence>
<evidence type="ECO:0000313" key="1">
    <source>
        <dbReference type="EMBL" id="KAH7905313.1"/>
    </source>
</evidence>